<dbReference type="EMBL" id="CADEAL010001990">
    <property type="protein sequence ID" value="CAB1437144.1"/>
    <property type="molecule type" value="Genomic_DNA"/>
</dbReference>
<sequence length="147" mass="15636">MGMVWSGVDYNIILLPSPEIQPGFNPEEVQWIFSGAKESSKIKSSILPTESLGGTGLILIAVQMSAVGQPTLGKTEVYSAAAARSRDGPADPRSLLPRTEALSLGSPAEVPAMSLWLLRPRPCLDSYSSPAERQRGCAGECVFSSNE</sequence>
<proteinExistence type="predicted"/>
<organism evidence="1 2">
    <name type="scientific">Pleuronectes platessa</name>
    <name type="common">European plaice</name>
    <dbReference type="NCBI Taxonomy" id="8262"/>
    <lineage>
        <taxon>Eukaryota</taxon>
        <taxon>Metazoa</taxon>
        <taxon>Chordata</taxon>
        <taxon>Craniata</taxon>
        <taxon>Vertebrata</taxon>
        <taxon>Euteleostomi</taxon>
        <taxon>Actinopterygii</taxon>
        <taxon>Neopterygii</taxon>
        <taxon>Teleostei</taxon>
        <taxon>Neoteleostei</taxon>
        <taxon>Acanthomorphata</taxon>
        <taxon>Carangaria</taxon>
        <taxon>Pleuronectiformes</taxon>
        <taxon>Pleuronectoidei</taxon>
        <taxon>Pleuronectidae</taxon>
        <taxon>Pleuronectes</taxon>
    </lineage>
</organism>
<protein>
    <submittedName>
        <fullName evidence="1">Uncharacterized protein</fullName>
    </submittedName>
</protein>
<name>A0A9N7UUN9_PLEPL</name>
<dbReference type="AlphaFoldDB" id="A0A9N7UUN9"/>
<comment type="caution">
    <text evidence="1">The sequence shown here is derived from an EMBL/GenBank/DDBJ whole genome shotgun (WGS) entry which is preliminary data.</text>
</comment>
<evidence type="ECO:0000313" key="2">
    <source>
        <dbReference type="Proteomes" id="UP001153269"/>
    </source>
</evidence>
<dbReference type="Proteomes" id="UP001153269">
    <property type="component" value="Unassembled WGS sequence"/>
</dbReference>
<accession>A0A9N7UUN9</accession>
<gene>
    <name evidence="1" type="ORF">PLEPLA_LOCUS25177</name>
</gene>
<keyword evidence="2" id="KW-1185">Reference proteome</keyword>
<evidence type="ECO:0000313" key="1">
    <source>
        <dbReference type="EMBL" id="CAB1437144.1"/>
    </source>
</evidence>
<reference evidence="1" key="1">
    <citation type="submission" date="2020-03" db="EMBL/GenBank/DDBJ databases">
        <authorList>
            <person name="Weist P."/>
        </authorList>
    </citation>
    <scope>NUCLEOTIDE SEQUENCE</scope>
</reference>